<dbReference type="EMBL" id="LT991977">
    <property type="protein sequence ID" value="SPK76174.1"/>
    <property type="molecule type" value="Genomic_DNA"/>
</dbReference>
<proteinExistence type="predicted"/>
<keyword evidence="3" id="KW-0614">Plasmid</keyword>
<accession>A0A375INF7</accession>
<evidence type="ECO:0000313" key="4">
    <source>
        <dbReference type="Proteomes" id="UP000255505"/>
    </source>
</evidence>
<evidence type="ECO:0000256" key="1">
    <source>
        <dbReference type="SAM" id="MobiDB-lite"/>
    </source>
</evidence>
<keyword evidence="2" id="KW-0472">Membrane</keyword>
<dbReference type="AlphaFoldDB" id="A0A375INF7"/>
<keyword evidence="2" id="KW-0812">Transmembrane</keyword>
<evidence type="ECO:0000256" key="2">
    <source>
        <dbReference type="SAM" id="Phobius"/>
    </source>
</evidence>
<gene>
    <name evidence="3" type="ORF">CT19425_MP70334</name>
</gene>
<organism evidence="3 4">
    <name type="scientific">Cupriavidus taiwanensis</name>
    <dbReference type="NCBI Taxonomy" id="164546"/>
    <lineage>
        <taxon>Bacteria</taxon>
        <taxon>Pseudomonadati</taxon>
        <taxon>Pseudomonadota</taxon>
        <taxon>Betaproteobacteria</taxon>
        <taxon>Burkholderiales</taxon>
        <taxon>Burkholderiaceae</taxon>
        <taxon>Cupriavidus</taxon>
    </lineage>
</organism>
<name>A0A375INF7_9BURK</name>
<feature type="region of interest" description="Disordered" evidence="1">
    <location>
        <begin position="1"/>
        <end position="42"/>
    </location>
</feature>
<keyword evidence="2" id="KW-1133">Transmembrane helix</keyword>
<dbReference type="Proteomes" id="UP000255505">
    <property type="component" value="Plasmid II"/>
</dbReference>
<protein>
    <submittedName>
        <fullName evidence="3">Uncharacterized protein</fullName>
    </submittedName>
</protein>
<feature type="transmembrane region" description="Helical" evidence="2">
    <location>
        <begin position="45"/>
        <end position="67"/>
    </location>
</feature>
<sequence>MPTFVARTRSRSPATPAKQPRPPKHDKQSNPGTPSSRPQRRRRRYFATLLANPPLTALLSLDLSTFLK</sequence>
<geneLocation type="plasmid" evidence="3">
    <name>II</name>
</geneLocation>
<reference evidence="3 4" key="1">
    <citation type="submission" date="2018-01" db="EMBL/GenBank/DDBJ databases">
        <authorList>
            <person name="Gaut B.S."/>
            <person name="Morton B.R."/>
            <person name="Clegg M.T."/>
            <person name="Duvall M.R."/>
        </authorList>
    </citation>
    <scope>NUCLEOTIDE SEQUENCE [LARGE SCALE GENOMIC DNA]</scope>
    <source>
        <strain evidence="3">Cupriavidus taiwanensis LMG 19425</strain>
        <plasmid evidence="4">Plasmid ii</plasmid>
    </source>
</reference>
<evidence type="ECO:0000313" key="3">
    <source>
        <dbReference type="EMBL" id="SPK76174.1"/>
    </source>
</evidence>